<evidence type="ECO:0000256" key="4">
    <source>
        <dbReference type="ARBA" id="ARBA00022723"/>
    </source>
</evidence>
<dbReference type="Proteomes" id="UP000289726">
    <property type="component" value="Chromosome"/>
</dbReference>
<dbReference type="GO" id="GO:0005525">
    <property type="term" value="F:GTP binding"/>
    <property type="evidence" value="ECO:0007669"/>
    <property type="project" value="UniProtKB-UniRule"/>
</dbReference>
<dbReference type="InterPro" id="IPR030393">
    <property type="entry name" value="G_ENGB_dom"/>
</dbReference>
<keyword evidence="5 10" id="KW-0547">Nucleotide-binding</keyword>
<dbReference type="Gene3D" id="3.40.50.300">
    <property type="entry name" value="P-loop containing nucleotide triphosphate hydrolases"/>
    <property type="match status" value="1"/>
</dbReference>
<evidence type="ECO:0000256" key="3">
    <source>
        <dbReference type="ARBA" id="ARBA00022618"/>
    </source>
</evidence>
<dbReference type="AlphaFoldDB" id="A0A4P6MA19"/>
<dbReference type="PANTHER" id="PTHR11649">
    <property type="entry name" value="MSS1/TRME-RELATED GTP-BINDING PROTEIN"/>
    <property type="match status" value="1"/>
</dbReference>
<keyword evidence="6" id="KW-0460">Magnesium</keyword>
<keyword evidence="7 10" id="KW-0342">GTP-binding</keyword>
<evidence type="ECO:0000313" key="13">
    <source>
        <dbReference type="Proteomes" id="UP000289726"/>
    </source>
</evidence>
<organism evidence="12 13">
    <name type="scientific">'Catharanthus roseus' aster yellows phytoplasma</name>
    <dbReference type="NCBI Taxonomy" id="1193712"/>
    <lineage>
        <taxon>Bacteria</taxon>
        <taxon>Bacillati</taxon>
        <taxon>Mycoplasmatota</taxon>
        <taxon>Mollicutes</taxon>
        <taxon>Acholeplasmatales</taxon>
        <taxon>Acholeplasmataceae</taxon>
        <taxon>Candidatus Phytoplasma</taxon>
        <taxon>16SrI (Aster yellows group)</taxon>
    </lineage>
</organism>
<dbReference type="NCBIfam" id="TIGR03598">
    <property type="entry name" value="GTPase_YsxC"/>
    <property type="match status" value="1"/>
</dbReference>
<evidence type="ECO:0000256" key="1">
    <source>
        <dbReference type="ARBA" id="ARBA00001946"/>
    </source>
</evidence>
<evidence type="ECO:0000256" key="10">
    <source>
        <dbReference type="HAMAP-Rule" id="MF_00321"/>
    </source>
</evidence>
<name>A0A4P6MA19_9MOLU</name>
<dbReference type="InterPro" id="IPR006073">
    <property type="entry name" value="GTP-bd"/>
</dbReference>
<keyword evidence="9 10" id="KW-0131">Cell cycle</keyword>
<evidence type="ECO:0000256" key="9">
    <source>
        <dbReference type="ARBA" id="ARBA00023306"/>
    </source>
</evidence>
<dbReference type="NCBIfam" id="TIGR00231">
    <property type="entry name" value="small_GTP"/>
    <property type="match status" value="1"/>
</dbReference>
<comment type="function">
    <text evidence="10">Necessary for normal cell division and for the maintenance of normal septation.</text>
</comment>
<dbReference type="InterPro" id="IPR005225">
    <property type="entry name" value="Small_GTP-bd"/>
</dbReference>
<dbReference type="InterPro" id="IPR027417">
    <property type="entry name" value="P-loop_NTPase"/>
</dbReference>
<evidence type="ECO:0000256" key="7">
    <source>
        <dbReference type="ARBA" id="ARBA00023134"/>
    </source>
</evidence>
<dbReference type="InterPro" id="IPR019987">
    <property type="entry name" value="GTP-bd_ribosome_bio_YsxC"/>
</dbReference>
<accession>A0A4P6MA19</accession>
<feature type="domain" description="EngB-type G" evidence="11">
    <location>
        <begin position="21"/>
        <end position="192"/>
    </location>
</feature>
<evidence type="ECO:0000259" key="11">
    <source>
        <dbReference type="PROSITE" id="PS51706"/>
    </source>
</evidence>
<keyword evidence="8 10" id="KW-0717">Septation</keyword>
<dbReference type="GO" id="GO:0046872">
    <property type="term" value="F:metal ion binding"/>
    <property type="evidence" value="ECO:0007669"/>
    <property type="project" value="UniProtKB-KW"/>
</dbReference>
<comment type="similarity">
    <text evidence="2 10">Belongs to the TRAFAC class TrmE-Era-EngA-EngB-Septin-like GTPase superfamily. EngB GTPase family.</text>
</comment>
<proteinExistence type="inferred from homology"/>
<keyword evidence="13" id="KW-1185">Reference proteome</keyword>
<keyword evidence="3 10" id="KW-0132">Cell division</keyword>
<dbReference type="PROSITE" id="PS51706">
    <property type="entry name" value="G_ENGB"/>
    <property type="match status" value="1"/>
</dbReference>
<evidence type="ECO:0000256" key="2">
    <source>
        <dbReference type="ARBA" id="ARBA00009638"/>
    </source>
</evidence>
<dbReference type="PANTHER" id="PTHR11649:SF13">
    <property type="entry name" value="ENGB-TYPE G DOMAIN-CONTAINING PROTEIN"/>
    <property type="match status" value="1"/>
</dbReference>
<dbReference type="EMBL" id="CP035949">
    <property type="protein sequence ID" value="QBF23640.1"/>
    <property type="molecule type" value="Genomic_DNA"/>
</dbReference>
<evidence type="ECO:0000256" key="6">
    <source>
        <dbReference type="ARBA" id="ARBA00022842"/>
    </source>
</evidence>
<dbReference type="Pfam" id="PF01926">
    <property type="entry name" value="MMR_HSR1"/>
    <property type="match status" value="1"/>
</dbReference>
<dbReference type="GO" id="GO:0000917">
    <property type="term" value="P:division septum assembly"/>
    <property type="evidence" value="ECO:0007669"/>
    <property type="project" value="UniProtKB-KW"/>
</dbReference>
<sequence length="196" mass="22572">MIKKATFVRSIVHFKDIPLKKQPEIVLMGRSNVGKSTFINALTQRKKLAKISQTPGKTITLNYYDINESFYLIDTPGYGYAKKSKEIQKQLLPMIISFLEQTSHLKAVFQLIDFKVGATQEDDRIHQALLKVGFEVVLLFVKKDKVKKNLVPKQLKMLVNHFPQIKYFFLISSKQQEGLEELKLFLSQLIDPNAND</sequence>
<dbReference type="SUPFAM" id="SSF52540">
    <property type="entry name" value="P-loop containing nucleoside triphosphate hydrolases"/>
    <property type="match status" value="1"/>
</dbReference>
<dbReference type="HAMAP" id="MF_00321">
    <property type="entry name" value="GTPase_EngB"/>
    <property type="match status" value="1"/>
</dbReference>
<gene>
    <name evidence="10" type="primary">engB</name>
    <name evidence="12" type="ORF">EXT02_00090</name>
</gene>
<evidence type="ECO:0000256" key="5">
    <source>
        <dbReference type="ARBA" id="ARBA00022741"/>
    </source>
</evidence>
<protein>
    <recommendedName>
        <fullName evidence="10">Probable GTP-binding protein EngB</fullName>
    </recommendedName>
</protein>
<evidence type="ECO:0000313" key="12">
    <source>
        <dbReference type="EMBL" id="QBF23640.1"/>
    </source>
</evidence>
<keyword evidence="4" id="KW-0479">Metal-binding</keyword>
<dbReference type="CDD" id="cd01876">
    <property type="entry name" value="YihA_EngB"/>
    <property type="match status" value="1"/>
</dbReference>
<evidence type="ECO:0000256" key="8">
    <source>
        <dbReference type="ARBA" id="ARBA00023210"/>
    </source>
</evidence>
<dbReference type="RefSeq" id="WP_130427270.1">
    <property type="nucleotide sequence ID" value="NZ_CP035949.1"/>
</dbReference>
<reference evidence="12 13" key="1">
    <citation type="submission" date="2019-02" db="EMBL/GenBank/DDBJ databases">
        <title>Draft Genome Sequence of Maize Bushy Stunt-like Phytoplasma group 16SrI-B (Aster yellows) in South Africa.</title>
        <authorList>
            <person name="Coetzee B."/>
            <person name="Douglas-Smit N."/>
            <person name="Maree H.J."/>
            <person name="Burger J.T."/>
            <person name="Kruger K."/>
            <person name="Pietersen G."/>
        </authorList>
    </citation>
    <scope>NUCLEOTIDE SEQUENCE [LARGE SCALE GENOMIC DNA]</scope>
    <source>
        <strain evidence="12 13">De Villa</strain>
    </source>
</reference>
<comment type="cofactor">
    <cofactor evidence="1">
        <name>Mg(2+)</name>
        <dbReference type="ChEBI" id="CHEBI:18420"/>
    </cofactor>
</comment>